<protein>
    <submittedName>
        <fullName evidence="1">Uncharacterized protein</fullName>
    </submittedName>
</protein>
<evidence type="ECO:0000313" key="1">
    <source>
        <dbReference type="EMBL" id="DAD72828.1"/>
    </source>
</evidence>
<proteinExistence type="predicted"/>
<reference evidence="1" key="1">
    <citation type="journal article" date="2021" name="Proc. Natl. Acad. Sci. U.S.A.">
        <title>A Catalog of Tens of Thousands of Viruses from Human Metagenomes Reveals Hidden Associations with Chronic Diseases.</title>
        <authorList>
            <person name="Tisza M.J."/>
            <person name="Buck C.B."/>
        </authorList>
    </citation>
    <scope>NUCLEOTIDE SEQUENCE</scope>
    <source>
        <strain evidence="1">CtYBm1</strain>
    </source>
</reference>
<organism evidence="1">
    <name type="scientific">Siphoviridae sp. ctYBm1</name>
    <dbReference type="NCBI Taxonomy" id="2826374"/>
    <lineage>
        <taxon>Viruses</taxon>
        <taxon>Duplodnaviria</taxon>
        <taxon>Heunggongvirae</taxon>
        <taxon>Uroviricota</taxon>
        <taxon>Caudoviricetes</taxon>
    </lineage>
</organism>
<name>A0A8S5LS27_9CAUD</name>
<dbReference type="EMBL" id="BK014726">
    <property type="protein sequence ID" value="DAD72828.1"/>
    <property type="molecule type" value="Genomic_DNA"/>
</dbReference>
<accession>A0A8S5LS27</accession>
<sequence>MNNKPSTRSEKIGDEIFIAMLNLERITEPYSKVTTYQNVRYYLDKHYESYGTKSTEVIDDMNNTNWNAAI</sequence>